<feature type="compositionally biased region" description="Polar residues" evidence="1">
    <location>
        <begin position="320"/>
        <end position="342"/>
    </location>
</feature>
<name>A0A4Q1BDI2_TREME</name>
<reference evidence="2 3" key="1">
    <citation type="submission" date="2016-06" db="EMBL/GenBank/DDBJ databases">
        <title>Evolution of pathogenesis and genome organization in the Tremellales.</title>
        <authorList>
            <person name="Cuomo C."/>
            <person name="Litvintseva A."/>
            <person name="Heitman J."/>
            <person name="Chen Y."/>
            <person name="Sun S."/>
            <person name="Springer D."/>
            <person name="Dromer F."/>
            <person name="Young S."/>
            <person name="Zeng Q."/>
            <person name="Chapman S."/>
            <person name="Gujja S."/>
            <person name="Saif S."/>
            <person name="Birren B."/>
        </authorList>
    </citation>
    <scope>NUCLEOTIDE SEQUENCE [LARGE SCALE GENOMIC DNA]</scope>
    <source>
        <strain evidence="2 3">ATCC 28783</strain>
    </source>
</reference>
<feature type="compositionally biased region" description="Low complexity" evidence="1">
    <location>
        <begin position="379"/>
        <end position="395"/>
    </location>
</feature>
<dbReference type="VEuPathDB" id="FungiDB:TREMEDRAFT_61516"/>
<feature type="compositionally biased region" description="Basic and acidic residues" evidence="1">
    <location>
        <begin position="396"/>
        <end position="408"/>
    </location>
</feature>
<proteinExistence type="predicted"/>
<evidence type="ECO:0000256" key="1">
    <source>
        <dbReference type="SAM" id="MobiDB-lite"/>
    </source>
</evidence>
<dbReference type="AlphaFoldDB" id="A0A4Q1BDI2"/>
<evidence type="ECO:0000313" key="2">
    <source>
        <dbReference type="EMBL" id="RXK35934.1"/>
    </source>
</evidence>
<keyword evidence="3" id="KW-1185">Reference proteome</keyword>
<comment type="caution">
    <text evidence="2">The sequence shown here is derived from an EMBL/GenBank/DDBJ whole genome shotgun (WGS) entry which is preliminary data.</text>
</comment>
<accession>A0A4Q1BDI2</accession>
<gene>
    <name evidence="2" type="ORF">M231_06810</name>
</gene>
<evidence type="ECO:0000313" key="3">
    <source>
        <dbReference type="Proteomes" id="UP000289152"/>
    </source>
</evidence>
<dbReference type="EMBL" id="SDIL01000115">
    <property type="protein sequence ID" value="RXK35934.1"/>
    <property type="molecule type" value="Genomic_DNA"/>
</dbReference>
<organism evidence="2 3">
    <name type="scientific">Tremella mesenterica</name>
    <name type="common">Jelly fungus</name>
    <dbReference type="NCBI Taxonomy" id="5217"/>
    <lineage>
        <taxon>Eukaryota</taxon>
        <taxon>Fungi</taxon>
        <taxon>Dikarya</taxon>
        <taxon>Basidiomycota</taxon>
        <taxon>Agaricomycotina</taxon>
        <taxon>Tremellomycetes</taxon>
        <taxon>Tremellales</taxon>
        <taxon>Tremellaceae</taxon>
        <taxon>Tremella</taxon>
    </lineage>
</organism>
<dbReference type="InParanoid" id="A0A4Q1BDI2"/>
<dbReference type="Proteomes" id="UP000289152">
    <property type="component" value="Unassembled WGS sequence"/>
</dbReference>
<protein>
    <submittedName>
        <fullName evidence="2">Uncharacterized protein</fullName>
    </submittedName>
</protein>
<feature type="region of interest" description="Disordered" evidence="1">
    <location>
        <begin position="277"/>
        <end position="421"/>
    </location>
</feature>
<sequence length="439" mass="47550">MTTPTETQIPSTEEWTRKLWLDPVVSLACFKLAELRKRNAHADYQTVSQDLDTLEPIMSPCNEASLAQRAFQRLKGCMGPLGHTLDDLDQLGSPIPADRFPTIDRLLDSCSGLTLYALAFTSGHSGGETPQDMLQISPGELELIHHTGSLVKTLLTCLLWADGSRLLGTENPGIYSVLQRQQLEGMYHRQTYLSTRNEWEWLLILQDVLFRASGQLENINSDQAQHATTIVLEASIESIREIMCVKHLGVVENSSLNPSNESPTSRVAEWVREGVPPITVTGPESDVGADVNPVSSPRTFAQQPGPAVPPFHNSSHEEMPTQSTPWFGITDTGSQATRNQSLPVGVTDPSETSSEPRAPVALSPNLPGSGIKPSGAGVTATSSEEQTSEPSSSEIPTEREDSSPRSDRVPANVDASSGFRGIWSEDSFQALLLAEGTTG</sequence>
<feature type="compositionally biased region" description="Polar residues" evidence="1">
    <location>
        <begin position="293"/>
        <end position="302"/>
    </location>
</feature>